<name>A0A139WPY7_9CYAN</name>
<dbReference type="AlphaFoldDB" id="A0A139WPY7"/>
<reference evidence="1 2" key="1">
    <citation type="journal article" date="2013" name="Genome Biol. Evol.">
        <title>Genomes of Stigonematalean cyanobacteria (subsection V) and the evolution of oxygenic photosynthesis from prokaryotes to plastids.</title>
        <authorList>
            <person name="Dagan T."/>
            <person name="Roettger M."/>
            <person name="Stucken K."/>
            <person name="Landan G."/>
            <person name="Koch R."/>
            <person name="Major P."/>
            <person name="Gould S.B."/>
            <person name="Goremykin V.V."/>
            <person name="Rippka R."/>
            <person name="Tandeau de Marsac N."/>
            <person name="Gugger M."/>
            <person name="Lockhart P.J."/>
            <person name="Allen J.F."/>
            <person name="Brune I."/>
            <person name="Maus I."/>
            <person name="Puhler A."/>
            <person name="Martin W.F."/>
        </authorList>
    </citation>
    <scope>NUCLEOTIDE SEQUENCE [LARGE SCALE GENOMIC DNA]</scope>
    <source>
        <strain evidence="1 2">PCC 7110</strain>
    </source>
</reference>
<protein>
    <submittedName>
        <fullName evidence="1">Uncharacterized protein</fullName>
    </submittedName>
</protein>
<organism evidence="1 2">
    <name type="scientific">Scytonema hofmannii PCC 7110</name>
    <dbReference type="NCBI Taxonomy" id="128403"/>
    <lineage>
        <taxon>Bacteria</taxon>
        <taxon>Bacillati</taxon>
        <taxon>Cyanobacteriota</taxon>
        <taxon>Cyanophyceae</taxon>
        <taxon>Nostocales</taxon>
        <taxon>Scytonemataceae</taxon>
        <taxon>Scytonema</taxon>
    </lineage>
</organism>
<comment type="caution">
    <text evidence="1">The sequence shown here is derived from an EMBL/GenBank/DDBJ whole genome shotgun (WGS) entry which is preliminary data.</text>
</comment>
<proteinExistence type="predicted"/>
<dbReference type="RefSeq" id="WP_017750101.1">
    <property type="nucleotide sequence ID" value="NZ_KQ976357.1"/>
</dbReference>
<gene>
    <name evidence="1" type="ORF">WA1_51580</name>
</gene>
<sequence>MTNDTAQLLAALTRQEELLKRLITALDKPKLGLHNDAGSCKIYCNRQHGHLWYSLDGDRNPKPITATALTGYLKELKFEQTERRGKPCHKLLATIAADRVYILESGHDTHFSKGLLVAVALMTPQQLLSPVTIMPAPGDDDSVLFCRVWCGSEYIKVSYDESVNWREIAKAALANVKTANEMPF</sequence>
<dbReference type="STRING" id="128403.WA1_51580"/>
<evidence type="ECO:0000313" key="1">
    <source>
        <dbReference type="EMBL" id="KYC34487.1"/>
    </source>
</evidence>
<accession>A0A139WPY7</accession>
<keyword evidence="2" id="KW-1185">Reference proteome</keyword>
<dbReference type="OrthoDB" id="492128at2"/>
<evidence type="ECO:0000313" key="2">
    <source>
        <dbReference type="Proteomes" id="UP000076925"/>
    </source>
</evidence>
<dbReference type="Proteomes" id="UP000076925">
    <property type="component" value="Unassembled WGS sequence"/>
</dbReference>
<dbReference type="EMBL" id="ANNX02000080">
    <property type="protein sequence ID" value="KYC34487.1"/>
    <property type="molecule type" value="Genomic_DNA"/>
</dbReference>